<evidence type="ECO:0000256" key="3">
    <source>
        <dbReference type="ARBA" id="ARBA00023125"/>
    </source>
</evidence>
<dbReference type="CDD" id="cd08422">
    <property type="entry name" value="PBP2_CrgA_like"/>
    <property type="match status" value="1"/>
</dbReference>
<dbReference type="KEGG" id="spl:Spea_3694"/>
<dbReference type="InterPro" id="IPR058163">
    <property type="entry name" value="LysR-type_TF_proteobact-type"/>
</dbReference>
<dbReference type="Pfam" id="PF03466">
    <property type="entry name" value="LysR_substrate"/>
    <property type="match status" value="1"/>
</dbReference>
<gene>
    <name evidence="6" type="ordered locus">Spea_3694</name>
</gene>
<dbReference type="OrthoDB" id="9786526at2"/>
<evidence type="ECO:0000256" key="2">
    <source>
        <dbReference type="ARBA" id="ARBA00023015"/>
    </source>
</evidence>
<evidence type="ECO:0000259" key="5">
    <source>
        <dbReference type="PROSITE" id="PS50931"/>
    </source>
</evidence>
<keyword evidence="3" id="KW-0238">DNA-binding</keyword>
<dbReference type="HOGENOM" id="CLU_039613_16_1_6"/>
<evidence type="ECO:0000256" key="1">
    <source>
        <dbReference type="ARBA" id="ARBA00009437"/>
    </source>
</evidence>
<evidence type="ECO:0000313" key="6">
    <source>
        <dbReference type="EMBL" id="ABV89005.1"/>
    </source>
</evidence>
<dbReference type="InterPro" id="IPR036388">
    <property type="entry name" value="WH-like_DNA-bd_sf"/>
</dbReference>
<evidence type="ECO:0000256" key="4">
    <source>
        <dbReference type="ARBA" id="ARBA00023163"/>
    </source>
</evidence>
<dbReference type="GO" id="GO:0003700">
    <property type="term" value="F:DNA-binding transcription factor activity"/>
    <property type="evidence" value="ECO:0007669"/>
    <property type="project" value="InterPro"/>
</dbReference>
<dbReference type="STRING" id="398579.Spea_3694"/>
<accession>A8H8W8</accession>
<keyword evidence="2" id="KW-0805">Transcription regulation</keyword>
<organism evidence="6 7">
    <name type="scientific">Shewanella pealeana (strain ATCC 700345 / ANG-SQ1)</name>
    <dbReference type="NCBI Taxonomy" id="398579"/>
    <lineage>
        <taxon>Bacteria</taxon>
        <taxon>Pseudomonadati</taxon>
        <taxon>Pseudomonadota</taxon>
        <taxon>Gammaproteobacteria</taxon>
        <taxon>Alteromonadales</taxon>
        <taxon>Shewanellaceae</taxon>
        <taxon>Shewanella</taxon>
    </lineage>
</organism>
<dbReference type="Gene3D" id="1.10.10.10">
    <property type="entry name" value="Winged helix-like DNA-binding domain superfamily/Winged helix DNA-binding domain"/>
    <property type="match status" value="1"/>
</dbReference>
<protein>
    <submittedName>
        <fullName evidence="6">Transcriptional regulator, LysR family</fullName>
        <ecNumber evidence="6">4.2.1.1</ecNumber>
    </submittedName>
</protein>
<dbReference type="eggNOG" id="COG0583">
    <property type="taxonomic scope" value="Bacteria"/>
</dbReference>
<dbReference type="GO" id="GO:0004089">
    <property type="term" value="F:carbonate dehydratase activity"/>
    <property type="evidence" value="ECO:0007669"/>
    <property type="project" value="UniProtKB-EC"/>
</dbReference>
<proteinExistence type="inferred from homology"/>
<dbReference type="InterPro" id="IPR005119">
    <property type="entry name" value="LysR_subst-bd"/>
</dbReference>
<dbReference type="Gene3D" id="3.40.190.290">
    <property type="match status" value="1"/>
</dbReference>
<dbReference type="EC" id="4.2.1.1" evidence="6"/>
<dbReference type="SUPFAM" id="SSF46785">
    <property type="entry name" value="Winged helix' DNA-binding domain"/>
    <property type="match status" value="1"/>
</dbReference>
<dbReference type="EMBL" id="CP000851">
    <property type="protein sequence ID" value="ABV89005.1"/>
    <property type="molecule type" value="Genomic_DNA"/>
</dbReference>
<feature type="domain" description="HTH lysR-type" evidence="5">
    <location>
        <begin position="1"/>
        <end position="58"/>
    </location>
</feature>
<dbReference type="PANTHER" id="PTHR30537:SF68">
    <property type="entry name" value="TRANSCRIPTIONAL REGULATOR-RELATED"/>
    <property type="match status" value="1"/>
</dbReference>
<dbReference type="InterPro" id="IPR000847">
    <property type="entry name" value="LysR_HTH_N"/>
</dbReference>
<dbReference type="PROSITE" id="PS50931">
    <property type="entry name" value="HTH_LYSR"/>
    <property type="match status" value="1"/>
</dbReference>
<dbReference type="AlphaFoldDB" id="A8H8W8"/>
<dbReference type="Pfam" id="PF00126">
    <property type="entry name" value="HTH_1"/>
    <property type="match status" value="1"/>
</dbReference>
<keyword evidence="6" id="KW-0456">Lyase</keyword>
<sequence length="316" mass="35682">MKTEDIALFHRIVETGSLVEAADILNLPKSTLSRRLQALEDELNVKLFHRQSRAMTLTASGSHFYDKSTAMLATLEQTLSELSGEESEVTGHLRILIFPVPELIHITHAIFEFMDLHPELTVEIIVSTEPQDMIRNNIDLAFMLEDAFNENEMVARHVISEMVHFFASPEYLAKAGRPTSPDELPQHNSILFRYPNGRIFNEVPFGKDRTLSVKGNLCVNSLATCLEATLMGRGISMMPLPFAKEHIASGELEMLFEDVEPYEGKCFLVYPSRRFISLASQRFIDYMMTAMEECMGSGSGRCDREVKIRGAIKSMI</sequence>
<dbReference type="GO" id="GO:0043565">
    <property type="term" value="F:sequence-specific DNA binding"/>
    <property type="evidence" value="ECO:0007669"/>
    <property type="project" value="TreeGrafter"/>
</dbReference>
<reference evidence="6 7" key="1">
    <citation type="submission" date="2007-10" db="EMBL/GenBank/DDBJ databases">
        <title>Complete sequence of Shewanella pealeana ATCC 700345.</title>
        <authorList>
            <consortium name="US DOE Joint Genome Institute"/>
            <person name="Copeland A."/>
            <person name="Lucas S."/>
            <person name="Lapidus A."/>
            <person name="Barry K."/>
            <person name="Glavina del Rio T."/>
            <person name="Dalin E."/>
            <person name="Tice H."/>
            <person name="Pitluck S."/>
            <person name="Chertkov O."/>
            <person name="Brettin T."/>
            <person name="Bruce D."/>
            <person name="Detter J.C."/>
            <person name="Han C."/>
            <person name="Schmutz J."/>
            <person name="Larimer F."/>
            <person name="Land M."/>
            <person name="Hauser L."/>
            <person name="Kyrpides N."/>
            <person name="Kim E."/>
            <person name="Zhao J.-S.Z."/>
            <person name="Manno D."/>
            <person name="Hawari J."/>
            <person name="Richardson P."/>
        </authorList>
    </citation>
    <scope>NUCLEOTIDE SEQUENCE [LARGE SCALE GENOMIC DNA]</scope>
    <source>
        <strain evidence="7">ATCC 700345 / ANG-SQ1</strain>
    </source>
</reference>
<dbReference type="FunFam" id="1.10.10.10:FF:000001">
    <property type="entry name" value="LysR family transcriptional regulator"/>
    <property type="match status" value="1"/>
</dbReference>
<dbReference type="Proteomes" id="UP000002608">
    <property type="component" value="Chromosome"/>
</dbReference>
<dbReference type="GO" id="GO:0006351">
    <property type="term" value="P:DNA-templated transcription"/>
    <property type="evidence" value="ECO:0007669"/>
    <property type="project" value="TreeGrafter"/>
</dbReference>
<keyword evidence="4" id="KW-0804">Transcription</keyword>
<comment type="similarity">
    <text evidence="1">Belongs to the LysR transcriptional regulatory family.</text>
</comment>
<keyword evidence="7" id="KW-1185">Reference proteome</keyword>
<dbReference type="PANTHER" id="PTHR30537">
    <property type="entry name" value="HTH-TYPE TRANSCRIPTIONAL REGULATOR"/>
    <property type="match status" value="1"/>
</dbReference>
<dbReference type="SUPFAM" id="SSF53850">
    <property type="entry name" value="Periplasmic binding protein-like II"/>
    <property type="match status" value="1"/>
</dbReference>
<dbReference type="RefSeq" id="WP_012156889.1">
    <property type="nucleotide sequence ID" value="NC_009901.1"/>
</dbReference>
<dbReference type="InterPro" id="IPR036390">
    <property type="entry name" value="WH_DNA-bd_sf"/>
</dbReference>
<evidence type="ECO:0000313" key="7">
    <source>
        <dbReference type="Proteomes" id="UP000002608"/>
    </source>
</evidence>
<name>A8H8W8_SHEPA</name>